<comment type="caution">
    <text evidence="1">The sequence shown here is derived from an EMBL/GenBank/DDBJ whole genome shotgun (WGS) entry which is preliminary data.</text>
</comment>
<dbReference type="Pfam" id="PF10184">
    <property type="entry name" value="DUF2358"/>
    <property type="match status" value="1"/>
</dbReference>
<dbReference type="Proteomes" id="UP001369086">
    <property type="component" value="Unassembled WGS sequence"/>
</dbReference>
<gene>
    <name evidence="1" type="ORF">HHUSO_G37005</name>
</gene>
<protein>
    <submittedName>
        <fullName evidence="1">Uncharacterized protein</fullName>
    </submittedName>
</protein>
<accession>A0ABR0Y0M8</accession>
<dbReference type="EMBL" id="JAHFZB010000852">
    <property type="protein sequence ID" value="KAK6458494.1"/>
    <property type="molecule type" value="Genomic_DNA"/>
</dbReference>
<sequence>MALPLYRQGVAVRGWAGTLGGVSGRFGRQTSYCIKGRQGGLHCQWKPKEKPDWCTCGTVRPISSLPGSLSPPTCLRYQTTSQLGLESVLRATKRQSPPVEHSQISLPHLLHCRQGAMQGEVRVRSLIYIPDDKISLCLLVGSQGHKTLVEVPYSGLDRLDELLAQQVSEYKQDEVLLSQLVDSVTTVDGCREDDIMVASPSPGAPWEGSAQSFDMNESHLDSFRSLFDSQWCRMPFHAGFQYPDSLPTRGGGLVVFEKSQVLRGGQSEKSDRNMEQHLANMHDKLCRELPNFFLKNHDYNIYSKDVEFINEFLHMKTKGRGMYQAALTLCRFLAWNYFADIQMEVLKLTQHPESWSVQARWRVRGLPLHVLLLRFYRRDKSDLYRTYDAFSTFYLGSDGLIHCHKVDKMMPTQPPAQKIKGLLVRALVALGMQEHQPALNLLLIQLALKLGQRHC</sequence>
<name>A0ABR0Y0M8_HUSHU</name>
<evidence type="ECO:0000313" key="1">
    <source>
        <dbReference type="EMBL" id="KAK6458494.1"/>
    </source>
</evidence>
<reference evidence="1 2" key="1">
    <citation type="submission" date="2021-05" db="EMBL/GenBank/DDBJ databases">
        <authorList>
            <person name="Zahm M."/>
            <person name="Klopp C."/>
            <person name="Cabau C."/>
            <person name="Kuhl H."/>
            <person name="Suciu R."/>
            <person name="Ciorpac M."/>
            <person name="Holostenco D."/>
            <person name="Gessner J."/>
            <person name="Wuertz S."/>
            <person name="Hohne C."/>
            <person name="Stock M."/>
            <person name="Gislard M."/>
            <person name="Lluch J."/>
            <person name="Milhes M."/>
            <person name="Lampietro C."/>
            <person name="Lopez Roques C."/>
            <person name="Donnadieu C."/>
            <person name="Du K."/>
            <person name="Schartl M."/>
            <person name="Guiguen Y."/>
        </authorList>
    </citation>
    <scope>NUCLEOTIDE SEQUENCE [LARGE SCALE GENOMIC DNA]</scope>
    <source>
        <strain evidence="1">Hh-F2</strain>
        <tissue evidence="1">Blood</tissue>
    </source>
</reference>
<organism evidence="1 2">
    <name type="scientific">Huso huso</name>
    <name type="common">Beluga</name>
    <name type="synonym">Acipenser huso</name>
    <dbReference type="NCBI Taxonomy" id="61971"/>
    <lineage>
        <taxon>Eukaryota</taxon>
        <taxon>Metazoa</taxon>
        <taxon>Chordata</taxon>
        <taxon>Craniata</taxon>
        <taxon>Vertebrata</taxon>
        <taxon>Euteleostomi</taxon>
        <taxon>Actinopterygii</taxon>
        <taxon>Chondrostei</taxon>
        <taxon>Acipenseriformes</taxon>
        <taxon>Acipenseridae</taxon>
        <taxon>Huso</taxon>
    </lineage>
</organism>
<dbReference type="PANTHER" id="PTHR31094">
    <property type="entry name" value="RIKEN CDNA 2310061I04 GENE"/>
    <property type="match status" value="1"/>
</dbReference>
<dbReference type="PANTHER" id="PTHR31094:SF2">
    <property type="entry name" value="RIKEN CDNA 2310061I04 GENE"/>
    <property type="match status" value="1"/>
</dbReference>
<evidence type="ECO:0000313" key="2">
    <source>
        <dbReference type="Proteomes" id="UP001369086"/>
    </source>
</evidence>
<proteinExistence type="predicted"/>
<keyword evidence="2" id="KW-1185">Reference proteome</keyword>
<dbReference type="InterPro" id="IPR018790">
    <property type="entry name" value="DUF2358"/>
</dbReference>